<evidence type="ECO:0000313" key="3">
    <source>
        <dbReference type="Proteomes" id="UP000215137"/>
    </source>
</evidence>
<dbReference type="OrthoDB" id="9815829at2"/>
<reference evidence="2 3" key="1">
    <citation type="submission" date="2017-08" db="EMBL/GenBank/DDBJ databases">
        <title>Complete Genome Sequence of Bacillus kochii Oregon-R-modENCODE STRAIN BDGP4, isolated from Drosophila melanogaster gut.</title>
        <authorList>
            <person name="Wan K.H."/>
            <person name="Yu C."/>
            <person name="Park S."/>
            <person name="Hammonds A.S."/>
            <person name="Booth B.W."/>
            <person name="Celniker S.E."/>
        </authorList>
    </citation>
    <scope>NUCLEOTIDE SEQUENCE [LARGE SCALE GENOMIC DNA]</scope>
    <source>
        <strain evidence="2 3">BDGP4</strain>
    </source>
</reference>
<sequence>MRFSFLSPVYNSEQWVRSMLDSIPKEYADEIIVCDDGSTDQTLLMLKEYQQQYPQLKILENGENRGASYSYNRCIEAATGDYIAIIDSDDIYLPTIREVLAKIDGEYDIYYYSMVTKDGQLFQATEENYREWCGQFRIIKRSCVGEARFSERPDMAGDCDFHQALLEQNPSVHITGIIAYWYNYPRINSEYYLYYFGLK</sequence>
<dbReference type="PANTHER" id="PTHR43685">
    <property type="entry name" value="GLYCOSYLTRANSFERASE"/>
    <property type="match status" value="1"/>
</dbReference>
<protein>
    <submittedName>
        <fullName evidence="2">Glycosyl transferase family 2</fullName>
    </submittedName>
</protein>
<dbReference type="PANTHER" id="PTHR43685:SF2">
    <property type="entry name" value="GLYCOSYLTRANSFERASE 2-LIKE DOMAIN-CONTAINING PROTEIN"/>
    <property type="match status" value="1"/>
</dbReference>
<feature type="domain" description="Glycosyltransferase 2-like" evidence="1">
    <location>
        <begin position="5"/>
        <end position="126"/>
    </location>
</feature>
<dbReference type="EMBL" id="CP022983">
    <property type="protein sequence ID" value="ASV67350.1"/>
    <property type="molecule type" value="Genomic_DNA"/>
</dbReference>
<dbReference type="InterPro" id="IPR050834">
    <property type="entry name" value="Glycosyltransf_2"/>
</dbReference>
<dbReference type="InterPro" id="IPR029044">
    <property type="entry name" value="Nucleotide-diphossugar_trans"/>
</dbReference>
<dbReference type="KEGG" id="bko:CKF48_08445"/>
<dbReference type="CDD" id="cd04179">
    <property type="entry name" value="DPM_DPG-synthase_like"/>
    <property type="match status" value="1"/>
</dbReference>
<name>A0A248TGY5_9BACI</name>
<dbReference type="Gene3D" id="3.90.550.10">
    <property type="entry name" value="Spore Coat Polysaccharide Biosynthesis Protein SpsA, Chain A"/>
    <property type="match status" value="1"/>
</dbReference>
<dbReference type="SUPFAM" id="SSF53448">
    <property type="entry name" value="Nucleotide-diphospho-sugar transferases"/>
    <property type="match status" value="1"/>
</dbReference>
<dbReference type="GO" id="GO:0016740">
    <property type="term" value="F:transferase activity"/>
    <property type="evidence" value="ECO:0007669"/>
    <property type="project" value="UniProtKB-KW"/>
</dbReference>
<proteinExistence type="predicted"/>
<organism evidence="2 3">
    <name type="scientific">Cytobacillus kochii</name>
    <dbReference type="NCBI Taxonomy" id="859143"/>
    <lineage>
        <taxon>Bacteria</taxon>
        <taxon>Bacillati</taxon>
        <taxon>Bacillota</taxon>
        <taxon>Bacilli</taxon>
        <taxon>Bacillales</taxon>
        <taxon>Bacillaceae</taxon>
        <taxon>Cytobacillus</taxon>
    </lineage>
</organism>
<gene>
    <name evidence="2" type="ORF">CKF48_08445</name>
</gene>
<evidence type="ECO:0000259" key="1">
    <source>
        <dbReference type="Pfam" id="PF00535"/>
    </source>
</evidence>
<dbReference type="InterPro" id="IPR001173">
    <property type="entry name" value="Glyco_trans_2-like"/>
</dbReference>
<dbReference type="Proteomes" id="UP000215137">
    <property type="component" value="Chromosome"/>
</dbReference>
<evidence type="ECO:0000313" key="2">
    <source>
        <dbReference type="EMBL" id="ASV67350.1"/>
    </source>
</evidence>
<dbReference type="RefSeq" id="WP_095370924.1">
    <property type="nucleotide sequence ID" value="NZ_CP022983.1"/>
</dbReference>
<keyword evidence="3" id="KW-1185">Reference proteome</keyword>
<dbReference type="Pfam" id="PF00535">
    <property type="entry name" value="Glycos_transf_2"/>
    <property type="match status" value="1"/>
</dbReference>
<keyword evidence="2" id="KW-0808">Transferase</keyword>
<dbReference type="AlphaFoldDB" id="A0A248TGY5"/>
<accession>A0A248TGY5</accession>